<geneLocation type="mitochondrion" evidence="3"/>
<keyword evidence="2" id="KW-0812">Transmembrane</keyword>
<protein>
    <submittedName>
        <fullName evidence="3">Rps4</fullName>
    </submittedName>
</protein>
<accession>A0A2I4PET0</accession>
<keyword evidence="1" id="KW-0694">RNA-binding</keyword>
<dbReference type="PROSITE" id="PS50889">
    <property type="entry name" value="S4"/>
    <property type="match status" value="1"/>
</dbReference>
<proteinExistence type="predicted"/>
<sequence>MNLPVNLFFEKINIIAFLQFKCQNFLINFYNIFFFFYFFKFFVFYNNNLINFFVNTIFLPNLNNLNIKKNYNFTKLLFVKSLIRKKKYIFKNSLKKKNILIFKNILKKKINGFLFPKSKFYNIMLKSSILKSSVLIKNNFFLIGNFINKFINNANDHFIYQLAYKKIFNLPQPISTTNTLDLFEKKKFLNNFFYFTKVFFLSFEGTLLFNEALKKVKLPYNRYTDVKPFLIFGNSPLKKNIIQTKTILETLLLFNKMSSLFNFVLRKKKKLIKKFGVNINTDIFNSRQSLKKYDNFFYIYRRKEYVLIKNSVFSFFKKYKTINYNNLYKNVKKNETDLFFDDNVKTLSNKFSILNFSNLTRFRVINKKYTSLKILTFLKYLRYLLYTNFNHKKKYFLNYPISIFKKSRYFFRTQMMFKNPYKNLRKIFFLKKNLIKIKKSAFLFHNNFFRKKSFLSINKKKNYFIVLKKKTPFFFTFTLKKKTPFFFTLVKNNNFANHFSMITYSRPILCSRVDFSFFHSFEGFLFLNDKSDLSYLKAELVYSLRKLIYSFSFKNDLQNYILKKYVKTFYASTSIKNTTPEPLRDYLLFDQDLLEFPSNISLQNLFTTTNYATNNYASFDFLKNMSKHRFSALTDKIPIADWLDTLSDKPFLDSLFAPDVTFTIKKIKFKPGYSIIWREAREVFKTSLNLKFRYQKKLTTYLLKFNKIIRNKIYFLFEMQLGNILFNSRLVPDFNWSNLFLENGLVFVNGNGCFNPYTQLYKGDFVQLVVHLKYYIFYRWLLTWMIFKKLRLKNKIAHKLNNLNLPDDKQRSSTLPLWILTNKNFNEDISKYLEIDYFTLSFFILYEPILIDEINPFNFVQLKFNVINLFNWKYIN</sequence>
<organism evidence="3">
    <name type="scientific">Laurentiella strenua</name>
    <dbReference type="NCBI Taxonomy" id="114681"/>
    <lineage>
        <taxon>Eukaryota</taxon>
        <taxon>Sar</taxon>
        <taxon>Alveolata</taxon>
        <taxon>Ciliophora</taxon>
        <taxon>Intramacronucleata</taxon>
        <taxon>Spirotrichea</taxon>
        <taxon>Stichotrichia</taxon>
        <taxon>Sporadotrichida</taxon>
        <taxon>Oxytrichidae</taxon>
        <taxon>Stylonychinae</taxon>
        <taxon>Laurentiella</taxon>
    </lineage>
</organism>
<evidence type="ECO:0000256" key="1">
    <source>
        <dbReference type="PROSITE-ProRule" id="PRU00182"/>
    </source>
</evidence>
<keyword evidence="3" id="KW-0496">Mitochondrion</keyword>
<dbReference type="EMBL" id="KX529838">
    <property type="protein sequence ID" value="APW82433.1"/>
    <property type="molecule type" value="Genomic_DNA"/>
</dbReference>
<dbReference type="AlphaFoldDB" id="A0A2I4PET0"/>
<dbReference type="GO" id="GO:0003723">
    <property type="term" value="F:RNA binding"/>
    <property type="evidence" value="ECO:0007669"/>
    <property type="project" value="UniProtKB-KW"/>
</dbReference>
<evidence type="ECO:0000256" key="2">
    <source>
        <dbReference type="SAM" id="Phobius"/>
    </source>
</evidence>
<feature type="transmembrane region" description="Helical" evidence="2">
    <location>
        <begin position="25"/>
        <end position="45"/>
    </location>
</feature>
<keyword evidence="2" id="KW-0472">Membrane</keyword>
<dbReference type="SUPFAM" id="SSF55174">
    <property type="entry name" value="Alpha-L RNA-binding motif"/>
    <property type="match status" value="1"/>
</dbReference>
<name>A0A2I4PET0_9SPIT</name>
<gene>
    <name evidence="3" type="primary">rps4</name>
</gene>
<keyword evidence="2" id="KW-1133">Transmembrane helix</keyword>
<evidence type="ECO:0000313" key="3">
    <source>
        <dbReference type="EMBL" id="APW82433.1"/>
    </source>
</evidence>
<reference evidence="3" key="1">
    <citation type="submission" date="2016-07" db="EMBL/GenBank/DDBJ databases">
        <title>Mitochondrial genome evolution in stichotrich ciliates.</title>
        <authorList>
            <person name="Chen X."/>
            <person name="Landweber L."/>
        </authorList>
    </citation>
    <scope>NUCLEOTIDE SEQUENCE</scope>
</reference>